<protein>
    <submittedName>
        <fullName evidence="1">Uncharacterized protein</fullName>
    </submittedName>
</protein>
<reference evidence="1 2" key="1">
    <citation type="submission" date="2020-10" db="EMBL/GenBank/DDBJ databases">
        <title>Connecting structure to function with the recovery of over 1000 high-quality activated sludge metagenome-assembled genomes encoding full-length rRNA genes using long-read sequencing.</title>
        <authorList>
            <person name="Singleton C.M."/>
            <person name="Petriglieri F."/>
            <person name="Kristensen J.M."/>
            <person name="Kirkegaard R.H."/>
            <person name="Michaelsen T.Y."/>
            <person name="Andersen M.H."/>
            <person name="Karst S.M."/>
            <person name="Dueholm M.S."/>
            <person name="Nielsen P.H."/>
            <person name="Albertsen M."/>
        </authorList>
    </citation>
    <scope>NUCLEOTIDE SEQUENCE [LARGE SCALE GENOMIC DNA]</scope>
    <source>
        <strain evidence="1">Ribe_18-Q3-R11-54_BAT3C.373</strain>
    </source>
</reference>
<sequence length="99" mass="11591">MTTFKSVIAQTENTSDLVTKILFKGVELKFLLIYFRLVKVIKEYHCKRSFQLTFLMGQLIIRAIGAHSRLILSDEFEMSMNELHFVDAEIDTLCLLFQR</sequence>
<dbReference type="Proteomes" id="UP000808349">
    <property type="component" value="Unassembled WGS sequence"/>
</dbReference>
<comment type="caution">
    <text evidence="1">The sequence shown here is derived from an EMBL/GenBank/DDBJ whole genome shotgun (WGS) entry which is preliminary data.</text>
</comment>
<gene>
    <name evidence="1" type="ORF">IPO85_06960</name>
</gene>
<dbReference type="AlphaFoldDB" id="A0A9D7XGW0"/>
<organism evidence="1 2">
    <name type="scientific">Candidatus Defluviibacterium haderslevense</name>
    <dbReference type="NCBI Taxonomy" id="2981993"/>
    <lineage>
        <taxon>Bacteria</taxon>
        <taxon>Pseudomonadati</taxon>
        <taxon>Bacteroidota</taxon>
        <taxon>Saprospiria</taxon>
        <taxon>Saprospirales</taxon>
        <taxon>Saprospiraceae</taxon>
        <taxon>Candidatus Defluviibacterium</taxon>
    </lineage>
</organism>
<proteinExistence type="predicted"/>
<accession>A0A9D7XGW0</accession>
<evidence type="ECO:0000313" key="2">
    <source>
        <dbReference type="Proteomes" id="UP000808349"/>
    </source>
</evidence>
<name>A0A9D7XGW0_9BACT</name>
<dbReference type="EMBL" id="JADKFW010000004">
    <property type="protein sequence ID" value="MBK9717237.1"/>
    <property type="molecule type" value="Genomic_DNA"/>
</dbReference>
<evidence type="ECO:0000313" key="1">
    <source>
        <dbReference type="EMBL" id="MBK9717237.1"/>
    </source>
</evidence>